<dbReference type="AlphaFoldDB" id="A0A392MYD5"/>
<dbReference type="Gene3D" id="3.30.70.330">
    <property type="match status" value="1"/>
</dbReference>
<evidence type="ECO:0000313" key="3">
    <source>
        <dbReference type="Proteomes" id="UP000265520"/>
    </source>
</evidence>
<feature type="compositionally biased region" description="Basic and acidic residues" evidence="1">
    <location>
        <begin position="384"/>
        <end position="393"/>
    </location>
</feature>
<proteinExistence type="predicted"/>
<feature type="non-terminal residue" evidence="2">
    <location>
        <position position="1"/>
    </location>
</feature>
<dbReference type="PANTHER" id="PTHR34427">
    <property type="entry name" value="DUF4283 DOMAIN PROTEIN"/>
    <property type="match status" value="1"/>
</dbReference>
<name>A0A392MYD5_9FABA</name>
<dbReference type="InterPro" id="IPR012677">
    <property type="entry name" value="Nucleotide-bd_a/b_plait_sf"/>
</dbReference>
<dbReference type="EMBL" id="LXQA010022938">
    <property type="protein sequence ID" value="MCH92556.1"/>
    <property type="molecule type" value="Genomic_DNA"/>
</dbReference>
<keyword evidence="3" id="KW-1185">Reference proteome</keyword>
<reference evidence="2 3" key="1">
    <citation type="journal article" date="2018" name="Front. Plant Sci.">
        <title>Red Clover (Trifolium pratense) and Zigzag Clover (T. medium) - A Picture of Genomic Similarities and Differences.</title>
        <authorList>
            <person name="Dluhosova J."/>
            <person name="Istvanek J."/>
            <person name="Nedelnik J."/>
            <person name="Repkova J."/>
        </authorList>
    </citation>
    <scope>NUCLEOTIDE SEQUENCE [LARGE SCALE GENOMIC DNA]</scope>
    <source>
        <strain evidence="3">cv. 10/8</strain>
        <tissue evidence="2">Leaf</tissue>
    </source>
</reference>
<protein>
    <submittedName>
        <fullName evidence="2">DUF4283 domain protein</fullName>
    </submittedName>
</protein>
<comment type="caution">
    <text evidence="2">The sequence shown here is derived from an EMBL/GenBank/DDBJ whole genome shotgun (WGS) entry which is preliminary data.</text>
</comment>
<accession>A0A392MYD5</accession>
<organism evidence="2 3">
    <name type="scientific">Trifolium medium</name>
    <dbReference type="NCBI Taxonomy" id="97028"/>
    <lineage>
        <taxon>Eukaryota</taxon>
        <taxon>Viridiplantae</taxon>
        <taxon>Streptophyta</taxon>
        <taxon>Embryophyta</taxon>
        <taxon>Tracheophyta</taxon>
        <taxon>Spermatophyta</taxon>
        <taxon>Magnoliopsida</taxon>
        <taxon>eudicotyledons</taxon>
        <taxon>Gunneridae</taxon>
        <taxon>Pentapetalae</taxon>
        <taxon>rosids</taxon>
        <taxon>fabids</taxon>
        <taxon>Fabales</taxon>
        <taxon>Fabaceae</taxon>
        <taxon>Papilionoideae</taxon>
        <taxon>50 kb inversion clade</taxon>
        <taxon>NPAAA clade</taxon>
        <taxon>Hologalegina</taxon>
        <taxon>IRL clade</taxon>
        <taxon>Trifolieae</taxon>
        <taxon>Trifolium</taxon>
    </lineage>
</organism>
<feature type="region of interest" description="Disordered" evidence="1">
    <location>
        <begin position="356"/>
        <end position="406"/>
    </location>
</feature>
<sequence length="406" mass="44737">GRVGEVYIPNKKDRWGRRFGFVKFKDVQNVEELSERLGDVWCGTFKVRINLSRFGRDKKKEAVQPVVNGGGLKGKEAIKRSEASFKSALVGESRGSKEEQQEKAISTKAMVEAESTTVMVLEPNLDFLPVLECSYVGSLVQGSNIKKIQLNLCLQGYRGIRAASMGDGLVLLFSESGEDVGVAIGNKVWWEGLLVDFRPWTPSLVTSKRDVWVRIYGVPLHLWGEQVFQTLTQQWGVFVGLDEDTRCRVRFDVARVKLSSSVTGTIDDSQRIMVHGISFEIRIVEERSGPLEFVHVQKEEDQLGWSAAGSSCGSGDRGPVAALVEVEDFGETESDGTAQGHQRSSVEIQVVHGTVPNNENLEYNSPRPLDKPVEGMPFSSNCDAENRSGEDKQIGASVEGTAVRGL</sequence>
<dbReference type="Proteomes" id="UP000265520">
    <property type="component" value="Unassembled WGS sequence"/>
</dbReference>
<dbReference type="PANTHER" id="PTHR34427:SF5">
    <property type="entry name" value="DUF4283 DOMAIN-CONTAINING PROTEIN"/>
    <property type="match status" value="1"/>
</dbReference>
<gene>
    <name evidence="2" type="ORF">A2U01_0013496</name>
</gene>
<evidence type="ECO:0000313" key="2">
    <source>
        <dbReference type="EMBL" id="MCH92556.1"/>
    </source>
</evidence>
<evidence type="ECO:0000256" key="1">
    <source>
        <dbReference type="SAM" id="MobiDB-lite"/>
    </source>
</evidence>